<dbReference type="AlphaFoldDB" id="A0A3E2HPY1"/>
<dbReference type="PANTHER" id="PTHR15885">
    <property type="entry name" value="COILED-COIL DOMAIN-CONTAINING PROTEIN 174"/>
    <property type="match status" value="1"/>
</dbReference>
<dbReference type="OrthoDB" id="333551at2759"/>
<protein>
    <submittedName>
        <fullName evidence="3">Uncharacterized protein</fullName>
    </submittedName>
</protein>
<dbReference type="Proteomes" id="UP000258309">
    <property type="component" value="Unassembled WGS sequence"/>
</dbReference>
<keyword evidence="1" id="KW-0175">Coiled coil</keyword>
<gene>
    <name evidence="3" type="ORF">B7463_g994</name>
</gene>
<dbReference type="OMA" id="HNKGAQK"/>
<keyword evidence="4" id="KW-1185">Reference proteome</keyword>
<feature type="non-terminal residue" evidence="3">
    <location>
        <position position="1"/>
    </location>
</feature>
<feature type="compositionally biased region" description="Low complexity" evidence="2">
    <location>
        <begin position="36"/>
        <end position="49"/>
    </location>
</feature>
<feature type="region of interest" description="Disordered" evidence="2">
    <location>
        <begin position="187"/>
        <end position="212"/>
    </location>
</feature>
<feature type="compositionally biased region" description="Basic and acidic residues" evidence="2">
    <location>
        <begin position="159"/>
        <end position="169"/>
    </location>
</feature>
<dbReference type="PANTHER" id="PTHR15885:SF1">
    <property type="entry name" value="COILED-COIL DOMAIN-CONTAINING PROTEIN 174"/>
    <property type="match status" value="1"/>
</dbReference>
<dbReference type="EMBL" id="NCSJ02000009">
    <property type="protein sequence ID" value="RFU35406.1"/>
    <property type="molecule type" value="Genomic_DNA"/>
</dbReference>
<dbReference type="GO" id="GO:0005634">
    <property type="term" value="C:nucleus"/>
    <property type="evidence" value="ECO:0007669"/>
    <property type="project" value="TreeGrafter"/>
</dbReference>
<accession>A0A3E2HPY1</accession>
<organism evidence="3 4">
    <name type="scientific">Scytalidium lignicola</name>
    <name type="common">Hyphomycete</name>
    <dbReference type="NCBI Taxonomy" id="5539"/>
    <lineage>
        <taxon>Eukaryota</taxon>
        <taxon>Fungi</taxon>
        <taxon>Dikarya</taxon>
        <taxon>Ascomycota</taxon>
        <taxon>Pezizomycotina</taxon>
        <taxon>Leotiomycetes</taxon>
        <taxon>Leotiomycetes incertae sedis</taxon>
        <taxon>Scytalidium</taxon>
    </lineage>
</organism>
<feature type="non-terminal residue" evidence="3">
    <location>
        <position position="345"/>
    </location>
</feature>
<reference evidence="3 4" key="1">
    <citation type="submission" date="2018-05" db="EMBL/GenBank/DDBJ databases">
        <title>Draft genome sequence of Scytalidium lignicola DSM 105466, a ubiquitous saprotrophic fungus.</title>
        <authorList>
            <person name="Buettner E."/>
            <person name="Gebauer A.M."/>
            <person name="Hofrichter M."/>
            <person name="Liers C."/>
            <person name="Kellner H."/>
        </authorList>
    </citation>
    <scope>NUCLEOTIDE SEQUENCE [LARGE SCALE GENOMIC DNA]</scope>
    <source>
        <strain evidence="3 4">DSM 105466</strain>
    </source>
</reference>
<name>A0A3E2HPY1_SCYLI</name>
<proteinExistence type="predicted"/>
<comment type="caution">
    <text evidence="3">The sequence shown here is derived from an EMBL/GenBank/DDBJ whole genome shotgun (WGS) entry which is preliminary data.</text>
</comment>
<evidence type="ECO:0000256" key="2">
    <source>
        <dbReference type="SAM" id="MobiDB-lite"/>
    </source>
</evidence>
<feature type="region of interest" description="Disordered" evidence="2">
    <location>
        <begin position="142"/>
        <end position="169"/>
    </location>
</feature>
<feature type="region of interest" description="Disordered" evidence="2">
    <location>
        <begin position="36"/>
        <end position="72"/>
    </location>
</feature>
<evidence type="ECO:0000256" key="1">
    <source>
        <dbReference type="ARBA" id="ARBA00023054"/>
    </source>
</evidence>
<dbReference type="STRING" id="5539.A0A3E2HPY1"/>
<feature type="region of interest" description="Disordered" evidence="2">
    <location>
        <begin position="1"/>
        <end position="23"/>
    </location>
</feature>
<evidence type="ECO:0000313" key="4">
    <source>
        <dbReference type="Proteomes" id="UP000258309"/>
    </source>
</evidence>
<dbReference type="Pfam" id="PF13300">
    <property type="entry name" value="DUF4078"/>
    <property type="match status" value="1"/>
</dbReference>
<feature type="compositionally biased region" description="Basic and acidic residues" evidence="2">
    <location>
        <begin position="252"/>
        <end position="261"/>
    </location>
</feature>
<evidence type="ECO:0000313" key="3">
    <source>
        <dbReference type="EMBL" id="RFU35406.1"/>
    </source>
</evidence>
<sequence>MPSDANLYGIRKPKNQTKEISSSTSLAFASTLSTLLSSSKTNSSTSTTTGRPRPSISKDDIFKTHNKNTKKRALRDLEENEADFRAKLGRQDLGSVDPEILHRSKRKMEQKARLYAEMKKRDYVADEDDPESLVDFDRKWAESKADGASSQESEDEGLDSARYEGGSERVEYEDEYGRLRIGTKADAERMEKKKRNKLLGQEELDRMSARPKMPSELIYGDTIQAAAFNPDDFTTAQMEEIARKRDRSPTPPDKKHYEADKEIRTKGVGFYSFSKDEKVREMEMEALEKERAETERLRKEREETKLLRKKEIEERRKAISKKRAKKQADAFLDGLTSDLGSGGPG</sequence>
<feature type="region of interest" description="Disordered" evidence="2">
    <location>
        <begin position="316"/>
        <end position="345"/>
    </location>
</feature>
<dbReference type="InterPro" id="IPR025066">
    <property type="entry name" value="CCDC174-like"/>
</dbReference>
<feature type="region of interest" description="Disordered" evidence="2">
    <location>
        <begin position="241"/>
        <end position="261"/>
    </location>
</feature>